<sequence>MDQSDERLINQLKDDLRKQGYATAFDAEKDAGSQTDAAPAADDESGELDFMKAVNAFRAAKRCGDPSKVAAAERALQDFVRNEMRANEGCES</sequence>
<evidence type="ECO:0000313" key="3">
    <source>
        <dbReference type="Proteomes" id="UP000199128"/>
    </source>
</evidence>
<accession>A0A1H9N4S1</accession>
<protein>
    <submittedName>
        <fullName evidence="2">Uncharacterized protein</fullName>
    </submittedName>
</protein>
<evidence type="ECO:0000313" key="1">
    <source>
        <dbReference type="EMBL" id="SEH37646.1"/>
    </source>
</evidence>
<keyword evidence="4" id="KW-1185">Reference proteome</keyword>
<evidence type="ECO:0000313" key="2">
    <source>
        <dbReference type="EMBL" id="SER30811.1"/>
    </source>
</evidence>
<dbReference type="Proteomes" id="UP000199128">
    <property type="component" value="Unassembled WGS sequence"/>
</dbReference>
<gene>
    <name evidence="2" type="ORF">SAMN05216446_0184</name>
    <name evidence="1" type="ORF">SAMN05216447_101177</name>
</gene>
<proteinExistence type="predicted"/>
<dbReference type="EMBL" id="FOGP01000001">
    <property type="protein sequence ID" value="SER30811.1"/>
    <property type="molecule type" value="Genomic_DNA"/>
</dbReference>
<evidence type="ECO:0000313" key="4">
    <source>
        <dbReference type="Proteomes" id="UP000199135"/>
    </source>
</evidence>
<name>A0A1H9N4S1_9ACTN</name>
<dbReference type="RefSeq" id="WP_078686408.1">
    <property type="nucleotide sequence ID" value="NZ_FNWT01000001.1"/>
</dbReference>
<dbReference type="EMBL" id="FNWT01000001">
    <property type="protein sequence ID" value="SEH37646.1"/>
    <property type="molecule type" value="Genomic_DNA"/>
</dbReference>
<dbReference type="Proteomes" id="UP000199135">
    <property type="component" value="Unassembled WGS sequence"/>
</dbReference>
<organism evidence="2 3">
    <name type="scientific">Parafannyhessea umbonata</name>
    <dbReference type="NCBI Taxonomy" id="604330"/>
    <lineage>
        <taxon>Bacteria</taxon>
        <taxon>Bacillati</taxon>
        <taxon>Actinomycetota</taxon>
        <taxon>Coriobacteriia</taxon>
        <taxon>Coriobacteriales</taxon>
        <taxon>Atopobiaceae</taxon>
        <taxon>Parafannyhessea</taxon>
    </lineage>
</organism>
<dbReference type="AlphaFoldDB" id="A0A1H9N4S1"/>
<reference evidence="3 4" key="2">
    <citation type="submission" date="2016-10" db="EMBL/GenBank/DDBJ databases">
        <authorList>
            <person name="Varghese N."/>
            <person name="Submissions S."/>
        </authorList>
    </citation>
    <scope>NUCLEOTIDE SEQUENCE [LARGE SCALE GENOMIC DNA]</scope>
    <source>
        <strain evidence="3">KHGC19</strain>
        <strain evidence="1 4">WCP15</strain>
    </source>
</reference>
<reference evidence="2" key="1">
    <citation type="submission" date="2016-10" db="EMBL/GenBank/DDBJ databases">
        <authorList>
            <person name="de Groot N.N."/>
        </authorList>
    </citation>
    <scope>NUCLEOTIDE SEQUENCE [LARGE SCALE GENOMIC DNA]</scope>
    <source>
        <strain evidence="2">KHGC19</strain>
    </source>
</reference>